<sequence>MSSGPHPLPVPRLPRSAALGPGRGGQPRLLIDAPAASAQIYLHGATVTSWIPRGGKEVLFTSRDAVFDGATAIRGGVPLCLPDFSTGIHGDALPKHGWARLVAWSLRSVEATAEGGVRALLAANRDGLSLLYEVEAGSSLGLTLSVRNDGAHPRTVEAALHTYLALHDVTSAELTGLEGSRYWDNLTSGPGPCDGRSSGGRLRINGPVDRIYDSTAAVSLTDPGNGRVITVSKRSAPSTIVWNPWSAASALPDMADAEFASMLCVESGAVRDHAPVIEPGATWSMQARIGVEAL</sequence>
<dbReference type="CDD" id="cd09020">
    <property type="entry name" value="D-hex-6-P-epi_like"/>
    <property type="match status" value="1"/>
</dbReference>
<dbReference type="EC" id="5.1.3.15" evidence="4"/>
<dbReference type="InterPro" id="IPR011013">
    <property type="entry name" value="Gal_mutarotase_sf_dom"/>
</dbReference>
<reference evidence="7 8" key="1">
    <citation type="submission" date="2018-12" db="EMBL/GenBank/DDBJ databases">
        <authorList>
            <consortium name="Pathogen Informatics"/>
        </authorList>
    </citation>
    <scope>NUCLEOTIDE SEQUENCE [LARGE SCALE GENOMIC DNA]</scope>
    <source>
        <strain evidence="7 8">NCTC11923</strain>
    </source>
</reference>
<dbReference type="Proteomes" id="UP000276899">
    <property type="component" value="Chromosome"/>
</dbReference>
<dbReference type="GO" id="GO:0047938">
    <property type="term" value="F:glucose-6-phosphate 1-epimerase activity"/>
    <property type="evidence" value="ECO:0007669"/>
    <property type="project" value="UniProtKB-UniRule"/>
</dbReference>
<dbReference type="InterPro" id="IPR025532">
    <property type="entry name" value="G6P_1-epimerase"/>
</dbReference>
<comment type="catalytic activity">
    <reaction evidence="1">
        <text>alpha-D-glucose 6-phosphate = beta-D-glucose 6-phosphate</text>
        <dbReference type="Rhea" id="RHEA:16249"/>
        <dbReference type="ChEBI" id="CHEBI:58225"/>
        <dbReference type="ChEBI" id="CHEBI:58247"/>
        <dbReference type="EC" id="5.1.3.15"/>
    </reaction>
</comment>
<evidence type="ECO:0000313" key="7">
    <source>
        <dbReference type="EMBL" id="VEG75092.1"/>
    </source>
</evidence>
<dbReference type="GO" id="GO:0030246">
    <property type="term" value="F:carbohydrate binding"/>
    <property type="evidence" value="ECO:0007669"/>
    <property type="project" value="UniProtKB-UniRule"/>
</dbReference>
<feature type="active site" evidence="5">
    <location>
        <position position="161"/>
    </location>
</feature>
<keyword evidence="3 4" id="KW-0413">Isomerase</keyword>
<dbReference type="EMBL" id="LR134363">
    <property type="protein sequence ID" value="VEG75092.1"/>
    <property type="molecule type" value="Genomic_DNA"/>
</dbReference>
<dbReference type="PANTHER" id="PTHR11122:SF13">
    <property type="entry name" value="GLUCOSE-6-PHOSPHATE 1-EPIMERASE"/>
    <property type="match status" value="1"/>
</dbReference>
<evidence type="ECO:0000256" key="6">
    <source>
        <dbReference type="SAM" id="MobiDB-lite"/>
    </source>
</evidence>
<dbReference type="Gene3D" id="2.70.98.10">
    <property type="match status" value="1"/>
</dbReference>
<dbReference type="KEGG" id="asla:NCTC11923_01744"/>
<feature type="region of interest" description="Disordered" evidence="6">
    <location>
        <begin position="1"/>
        <end position="21"/>
    </location>
</feature>
<name>A0A3S4UP77_9ACTO</name>
<proteinExistence type="inferred from homology"/>
<dbReference type="PIRSF" id="PIRSF016020">
    <property type="entry name" value="PHexose_mutarotase"/>
    <property type="match status" value="1"/>
</dbReference>
<protein>
    <recommendedName>
        <fullName evidence="4">Putative glucose-6-phosphate 1-epimerase</fullName>
        <ecNumber evidence="4">5.1.3.15</ecNumber>
    </recommendedName>
</protein>
<dbReference type="SUPFAM" id="SSF74650">
    <property type="entry name" value="Galactose mutarotase-like"/>
    <property type="match status" value="1"/>
</dbReference>
<dbReference type="RefSeq" id="WP_026427748.1">
    <property type="nucleotide sequence ID" value="NZ_CBCRWE010000006.1"/>
</dbReference>
<organism evidence="7 8">
    <name type="scientific">Actinomyces slackii</name>
    <dbReference type="NCBI Taxonomy" id="52774"/>
    <lineage>
        <taxon>Bacteria</taxon>
        <taxon>Bacillati</taxon>
        <taxon>Actinomycetota</taxon>
        <taxon>Actinomycetes</taxon>
        <taxon>Actinomycetales</taxon>
        <taxon>Actinomycetaceae</taxon>
        <taxon>Actinomyces</taxon>
    </lineage>
</organism>
<dbReference type="InterPro" id="IPR014718">
    <property type="entry name" value="GH-type_carb-bd"/>
</dbReference>
<feature type="active site" evidence="5">
    <location>
        <position position="266"/>
    </location>
</feature>
<evidence type="ECO:0000313" key="8">
    <source>
        <dbReference type="Proteomes" id="UP000276899"/>
    </source>
</evidence>
<gene>
    <name evidence="7" type="primary">yeaD</name>
    <name evidence="7" type="ORF">NCTC11923_01744</name>
</gene>
<keyword evidence="8" id="KW-1185">Reference proteome</keyword>
<evidence type="ECO:0000256" key="3">
    <source>
        <dbReference type="ARBA" id="ARBA00023235"/>
    </source>
</evidence>
<accession>A0A3S4UP77</accession>
<dbReference type="PANTHER" id="PTHR11122">
    <property type="entry name" value="APOSPORY-ASSOCIATED PROTEIN C-RELATED"/>
    <property type="match status" value="1"/>
</dbReference>
<dbReference type="Pfam" id="PF01263">
    <property type="entry name" value="Aldose_epim"/>
    <property type="match status" value="1"/>
</dbReference>
<evidence type="ECO:0000256" key="4">
    <source>
        <dbReference type="PIRNR" id="PIRNR016020"/>
    </source>
</evidence>
<evidence type="ECO:0000256" key="1">
    <source>
        <dbReference type="ARBA" id="ARBA00001096"/>
    </source>
</evidence>
<dbReference type="AlphaFoldDB" id="A0A3S4UP77"/>
<evidence type="ECO:0000256" key="5">
    <source>
        <dbReference type="PIRSR" id="PIRSR016020-1"/>
    </source>
</evidence>
<dbReference type="InterPro" id="IPR008183">
    <property type="entry name" value="Aldose_1/G6P_1-epimerase"/>
</dbReference>
<evidence type="ECO:0000256" key="2">
    <source>
        <dbReference type="ARBA" id="ARBA00005866"/>
    </source>
</evidence>
<dbReference type="GO" id="GO:0005737">
    <property type="term" value="C:cytoplasm"/>
    <property type="evidence" value="ECO:0007669"/>
    <property type="project" value="TreeGrafter"/>
</dbReference>
<dbReference type="GO" id="GO:0005975">
    <property type="term" value="P:carbohydrate metabolic process"/>
    <property type="evidence" value="ECO:0007669"/>
    <property type="project" value="InterPro"/>
</dbReference>
<feature type="compositionally biased region" description="Pro residues" evidence="6">
    <location>
        <begin position="1"/>
        <end position="12"/>
    </location>
</feature>
<comment type="similarity">
    <text evidence="2 4">Belongs to the glucose-6-phosphate 1-epimerase family.</text>
</comment>
<dbReference type="STRING" id="1278298.GCA_000428685_00753"/>